<name>R7TSR8_CAPTE</name>
<proteinExistence type="predicted"/>
<dbReference type="AlphaFoldDB" id="R7TSR8"/>
<dbReference type="EMBL" id="AMQN01000294">
    <property type="status" value="NOT_ANNOTATED_CDS"/>
    <property type="molecule type" value="Genomic_DNA"/>
</dbReference>
<reference evidence="2 4" key="2">
    <citation type="journal article" date="2013" name="Nature">
        <title>Insights into bilaterian evolution from three spiralian genomes.</title>
        <authorList>
            <person name="Simakov O."/>
            <person name="Marletaz F."/>
            <person name="Cho S.J."/>
            <person name="Edsinger-Gonzales E."/>
            <person name="Havlak P."/>
            <person name="Hellsten U."/>
            <person name="Kuo D.H."/>
            <person name="Larsson T."/>
            <person name="Lv J."/>
            <person name="Arendt D."/>
            <person name="Savage R."/>
            <person name="Osoegawa K."/>
            <person name="de Jong P."/>
            <person name="Grimwood J."/>
            <person name="Chapman J.A."/>
            <person name="Shapiro H."/>
            <person name="Aerts A."/>
            <person name="Otillar R.P."/>
            <person name="Terry A.Y."/>
            <person name="Boore J.L."/>
            <person name="Grigoriev I.V."/>
            <person name="Lindberg D.R."/>
            <person name="Seaver E.C."/>
            <person name="Weisblat D.A."/>
            <person name="Putnam N.H."/>
            <person name="Rokhsar D.S."/>
        </authorList>
    </citation>
    <scope>NUCLEOTIDE SEQUENCE</scope>
    <source>
        <strain evidence="2 4">I ESC-2004</strain>
    </source>
</reference>
<evidence type="ECO:0000313" key="4">
    <source>
        <dbReference type="Proteomes" id="UP000014760"/>
    </source>
</evidence>
<dbReference type="Proteomes" id="UP000014760">
    <property type="component" value="Unassembled WGS sequence"/>
</dbReference>
<evidence type="ECO:0000256" key="1">
    <source>
        <dbReference type="SAM" id="MobiDB-lite"/>
    </source>
</evidence>
<protein>
    <submittedName>
        <fullName evidence="2 3">Uncharacterized protein</fullName>
    </submittedName>
</protein>
<reference evidence="4" key="1">
    <citation type="submission" date="2012-12" db="EMBL/GenBank/DDBJ databases">
        <authorList>
            <person name="Hellsten U."/>
            <person name="Grimwood J."/>
            <person name="Chapman J.A."/>
            <person name="Shapiro H."/>
            <person name="Aerts A."/>
            <person name="Otillar R.P."/>
            <person name="Terry A.Y."/>
            <person name="Boore J.L."/>
            <person name="Simakov O."/>
            <person name="Marletaz F."/>
            <person name="Cho S.-J."/>
            <person name="Edsinger-Gonzales E."/>
            <person name="Havlak P."/>
            <person name="Kuo D.-H."/>
            <person name="Larsson T."/>
            <person name="Lv J."/>
            <person name="Arendt D."/>
            <person name="Savage R."/>
            <person name="Osoegawa K."/>
            <person name="de Jong P."/>
            <person name="Lindberg D.R."/>
            <person name="Seaver E.C."/>
            <person name="Weisblat D.A."/>
            <person name="Putnam N.H."/>
            <person name="Grigoriev I.V."/>
            <person name="Rokhsar D.S."/>
        </authorList>
    </citation>
    <scope>NUCLEOTIDE SEQUENCE</scope>
    <source>
        <strain evidence="4">I ESC-2004</strain>
    </source>
</reference>
<evidence type="ECO:0000313" key="3">
    <source>
        <dbReference type="EnsemblMetazoa" id="CapteP227939"/>
    </source>
</evidence>
<organism evidence="2">
    <name type="scientific">Capitella teleta</name>
    <name type="common">Polychaete worm</name>
    <dbReference type="NCBI Taxonomy" id="283909"/>
    <lineage>
        <taxon>Eukaryota</taxon>
        <taxon>Metazoa</taxon>
        <taxon>Spiralia</taxon>
        <taxon>Lophotrochozoa</taxon>
        <taxon>Annelida</taxon>
        <taxon>Polychaeta</taxon>
        <taxon>Sedentaria</taxon>
        <taxon>Scolecida</taxon>
        <taxon>Capitellidae</taxon>
        <taxon>Capitella</taxon>
    </lineage>
</organism>
<reference evidence="3" key="3">
    <citation type="submission" date="2015-06" db="UniProtKB">
        <authorList>
            <consortium name="EnsemblMetazoa"/>
        </authorList>
    </citation>
    <scope>IDENTIFICATION</scope>
</reference>
<dbReference type="EnsemblMetazoa" id="CapteT227939">
    <property type="protein sequence ID" value="CapteP227939"/>
    <property type="gene ID" value="CapteG227939"/>
</dbReference>
<dbReference type="HOGENOM" id="CLU_1877399_0_0_1"/>
<keyword evidence="4" id="KW-1185">Reference proteome</keyword>
<dbReference type="EMBL" id="KB309537">
    <property type="protein sequence ID" value="ELT94070.1"/>
    <property type="molecule type" value="Genomic_DNA"/>
</dbReference>
<gene>
    <name evidence="2" type="ORF">CAPTEDRAFT_227939</name>
</gene>
<accession>R7TSR8</accession>
<sequence>MEAKGQKLKGICRIDLNAPNVHVKVARRTGERPRPLRRSSRFSAEDIERILEALEAEVLMTSLEEENEKAREKEIAERLEMMETALQDNQHWRSELQEKRGALSQRFDELKKRRMRMLRGANNTSSDSQDEKTKDD</sequence>
<feature type="region of interest" description="Disordered" evidence="1">
    <location>
        <begin position="112"/>
        <end position="136"/>
    </location>
</feature>
<evidence type="ECO:0000313" key="2">
    <source>
        <dbReference type="EMBL" id="ELT94070.1"/>
    </source>
</evidence>